<proteinExistence type="predicted"/>
<protein>
    <submittedName>
        <fullName evidence="1">Uncharacterized protein</fullName>
    </submittedName>
</protein>
<name>A0ACB8AQ50_9AGAM</name>
<dbReference type="EMBL" id="MU267597">
    <property type="protein sequence ID" value="KAH7915681.1"/>
    <property type="molecule type" value="Genomic_DNA"/>
</dbReference>
<evidence type="ECO:0000313" key="1">
    <source>
        <dbReference type="EMBL" id="KAH7915681.1"/>
    </source>
</evidence>
<keyword evidence="2" id="KW-1185">Reference proteome</keyword>
<reference evidence="1" key="1">
    <citation type="journal article" date="2021" name="New Phytol.">
        <title>Evolutionary innovations through gain and loss of genes in the ectomycorrhizal Boletales.</title>
        <authorList>
            <person name="Wu G."/>
            <person name="Miyauchi S."/>
            <person name="Morin E."/>
            <person name="Kuo A."/>
            <person name="Drula E."/>
            <person name="Varga T."/>
            <person name="Kohler A."/>
            <person name="Feng B."/>
            <person name="Cao Y."/>
            <person name="Lipzen A."/>
            <person name="Daum C."/>
            <person name="Hundley H."/>
            <person name="Pangilinan J."/>
            <person name="Johnson J."/>
            <person name="Barry K."/>
            <person name="LaButti K."/>
            <person name="Ng V."/>
            <person name="Ahrendt S."/>
            <person name="Min B."/>
            <person name="Choi I.G."/>
            <person name="Park H."/>
            <person name="Plett J.M."/>
            <person name="Magnuson J."/>
            <person name="Spatafora J.W."/>
            <person name="Nagy L.G."/>
            <person name="Henrissat B."/>
            <person name="Grigoriev I.V."/>
            <person name="Yang Z.L."/>
            <person name="Xu J."/>
            <person name="Martin F.M."/>
        </authorList>
    </citation>
    <scope>NUCLEOTIDE SEQUENCE</scope>
    <source>
        <strain evidence="1">ATCC 28755</strain>
    </source>
</reference>
<gene>
    <name evidence="1" type="ORF">BJ138DRAFT_1122388</name>
</gene>
<accession>A0ACB8AQ50</accession>
<evidence type="ECO:0000313" key="2">
    <source>
        <dbReference type="Proteomes" id="UP000790377"/>
    </source>
</evidence>
<dbReference type="Proteomes" id="UP000790377">
    <property type="component" value="Unassembled WGS sequence"/>
</dbReference>
<organism evidence="1 2">
    <name type="scientific">Hygrophoropsis aurantiaca</name>
    <dbReference type="NCBI Taxonomy" id="72124"/>
    <lineage>
        <taxon>Eukaryota</taxon>
        <taxon>Fungi</taxon>
        <taxon>Dikarya</taxon>
        <taxon>Basidiomycota</taxon>
        <taxon>Agaricomycotina</taxon>
        <taxon>Agaricomycetes</taxon>
        <taxon>Agaricomycetidae</taxon>
        <taxon>Boletales</taxon>
        <taxon>Coniophorineae</taxon>
        <taxon>Hygrophoropsidaceae</taxon>
        <taxon>Hygrophoropsis</taxon>
    </lineage>
</organism>
<sequence>MLVYLANENENLIDMILARDDDDAFLYGEALEMEPPKTMLATSVPQQISYEAVAVSNGVIESLETKAEEEDPPFGPGPGSAEPETVAGFEENGFGEGEDEESEDEDEDDIEIIMDQPSRSLDLRKNVPARSTSATHSTPNRPPPSSLTTEYTPRDRNALTRPPAPAPAPTILPTTSAAVVEQSFTDSTMVDEGPDPSSLPPAVAPPSHPSINPSIPGVLDGRSILEMDMTAMAEKPWRRPGSDISDWFNYGFDEISWEAYCYRRRDLGELANVLKTNVINFAGMPEDQLTALPPELRTMVMTGANAMMANGGPNPNMMGAGVGMNPMMDMSGMAGMNMGPMGMPMNGDMGMQMQPGGAIMQDGSGAVPVGTNGTPEQGVQMGMQDGYGVGGPGPAMIGMGMGNDFGMQEQGSMGQPMYTSMEGSVTPHAPAPGPSGPPPGPSGPTRGASPAQFRGRGMQPGLRGRGGFGGRGRGRYGSESGPPPPVRPASPLPPGVPTGPRNQNRYKDRDGNAPAVDGLDYGGTVKDAGGRTPSGEPEERSLSRKRRMSPGVDDARGSKRR</sequence>
<comment type="caution">
    <text evidence="1">The sequence shown here is derived from an EMBL/GenBank/DDBJ whole genome shotgun (WGS) entry which is preliminary data.</text>
</comment>